<feature type="region of interest" description="Disordered" evidence="1">
    <location>
        <begin position="1"/>
        <end position="34"/>
    </location>
</feature>
<gene>
    <name evidence="2" type="ORF">EWB00_004339</name>
</gene>
<organism evidence="2 3">
    <name type="scientific">Schistosoma japonicum</name>
    <name type="common">Blood fluke</name>
    <dbReference type="NCBI Taxonomy" id="6182"/>
    <lineage>
        <taxon>Eukaryota</taxon>
        <taxon>Metazoa</taxon>
        <taxon>Spiralia</taxon>
        <taxon>Lophotrochozoa</taxon>
        <taxon>Platyhelminthes</taxon>
        <taxon>Trematoda</taxon>
        <taxon>Digenea</taxon>
        <taxon>Strigeidida</taxon>
        <taxon>Schistosomatoidea</taxon>
        <taxon>Schistosomatidae</taxon>
        <taxon>Schistosoma</taxon>
    </lineage>
</organism>
<evidence type="ECO:0000256" key="1">
    <source>
        <dbReference type="SAM" id="MobiDB-lite"/>
    </source>
</evidence>
<feature type="compositionally biased region" description="Polar residues" evidence="1">
    <location>
        <begin position="23"/>
        <end position="34"/>
    </location>
</feature>
<dbReference type="Proteomes" id="UP000311919">
    <property type="component" value="Unassembled WGS sequence"/>
</dbReference>
<proteinExistence type="predicted"/>
<comment type="caution">
    <text evidence="2">The sequence shown here is derived from an EMBL/GenBank/DDBJ whole genome shotgun (WGS) entry which is preliminary data.</text>
</comment>
<dbReference type="AlphaFoldDB" id="A0A4Z2D5W4"/>
<sequence>MDKYEHNRRNRMRLAAPKHALTYKQSSPPAPIHTTSNAKRLAYRLPIIDNFPEEARRRRLDGTLQLLQIQYEIIANTSFAYNKCQH</sequence>
<reference evidence="2 3" key="1">
    <citation type="submission" date="2019-03" db="EMBL/GenBank/DDBJ databases">
        <title>An improved genome assembly of the fluke Schistosoma japonicum.</title>
        <authorList>
            <person name="Hu W."/>
            <person name="Luo F."/>
            <person name="Yin M."/>
            <person name="Mo X."/>
            <person name="Sun C."/>
            <person name="Wu Q."/>
            <person name="Zhu B."/>
            <person name="Xiang M."/>
            <person name="Wang J."/>
            <person name="Wang Y."/>
            <person name="Zhang T."/>
            <person name="Xu B."/>
            <person name="Zheng H."/>
            <person name="Feng Z."/>
        </authorList>
    </citation>
    <scope>NUCLEOTIDE SEQUENCE [LARGE SCALE GENOMIC DNA]</scope>
    <source>
        <strain evidence="2">HuSjv2</strain>
        <tissue evidence="2">Worms</tissue>
    </source>
</reference>
<evidence type="ECO:0000313" key="3">
    <source>
        <dbReference type="Proteomes" id="UP000311919"/>
    </source>
</evidence>
<name>A0A4Z2D5W4_SCHJA</name>
<dbReference type="OrthoDB" id="6267990at2759"/>
<dbReference type="EMBL" id="SKCS01000282">
    <property type="protein sequence ID" value="TNN11872.1"/>
    <property type="molecule type" value="Genomic_DNA"/>
</dbReference>
<protein>
    <submittedName>
        <fullName evidence="2">Uncharacterized protein</fullName>
    </submittedName>
</protein>
<accession>A0A4Z2D5W4</accession>
<keyword evidence="3" id="KW-1185">Reference proteome</keyword>
<evidence type="ECO:0000313" key="2">
    <source>
        <dbReference type="EMBL" id="TNN11872.1"/>
    </source>
</evidence>